<reference evidence="2 3" key="1">
    <citation type="submission" date="2019-08" db="EMBL/GenBank/DDBJ databases">
        <title>Antarcticibacterium arcticum sp. nov., a bacterium isolated from marine sediment of the Canadian Beaufort Sea.</title>
        <authorList>
            <person name="Lee Y.M."/>
            <person name="Baek K."/>
            <person name="Lee D.-H."/>
            <person name="Shin S.C."/>
            <person name="Jin Y.K."/>
            <person name="Park Y."/>
        </authorList>
    </citation>
    <scope>NUCLEOTIDE SEQUENCE [LARGE SCALE GENOMIC DNA]</scope>
    <source>
        <strain evidence="2 3">PAMC 28998</strain>
    </source>
</reference>
<gene>
    <name evidence="2" type="ORF">FK178_13350</name>
</gene>
<organism evidence="2 3">
    <name type="scientific">Antarcticibacterium arcticum</name>
    <dbReference type="NCBI Taxonomy" id="2585771"/>
    <lineage>
        <taxon>Bacteria</taxon>
        <taxon>Pseudomonadati</taxon>
        <taxon>Bacteroidota</taxon>
        <taxon>Flavobacteriia</taxon>
        <taxon>Flavobacteriales</taxon>
        <taxon>Flavobacteriaceae</taxon>
        <taxon>Antarcticibacterium</taxon>
    </lineage>
</organism>
<dbReference type="OrthoDB" id="1522859at2"/>
<dbReference type="SUPFAM" id="SSF74653">
    <property type="entry name" value="TolA/TonB C-terminal domain"/>
    <property type="match status" value="1"/>
</dbReference>
<dbReference type="GO" id="GO:0055085">
    <property type="term" value="P:transmembrane transport"/>
    <property type="evidence" value="ECO:0007669"/>
    <property type="project" value="InterPro"/>
</dbReference>
<name>A0A5B8YMY8_9FLAO</name>
<sequence>MKVKKYAKADIGSYSRIFFQIGLILVLATTYAGLEWEFTQRDNNLDYDLGVFEEDEIDIPISQLNTPPPPSLPEIVQVVEDDLEVEEDIIESTESSQDVKTMIIPVSAVIVAEEVEEIEEVPFFVVEQIPLYPGCENMKVKAEQKKCMENKIHSLFSKEFNTGISEQMGLNGIYRIFVVFKISATGDVVEIKTRGPNARLELEAERVAKLLPKMTPGKQRGKPVAVSYSLPIVFTVLPQS</sequence>
<dbReference type="EMBL" id="CP042476">
    <property type="protein sequence ID" value="QED38638.1"/>
    <property type="molecule type" value="Genomic_DNA"/>
</dbReference>
<dbReference type="AlphaFoldDB" id="A0A5B8YMY8"/>
<keyword evidence="3" id="KW-1185">Reference proteome</keyword>
<evidence type="ECO:0000313" key="3">
    <source>
        <dbReference type="Proteomes" id="UP000321954"/>
    </source>
</evidence>
<protein>
    <submittedName>
        <fullName evidence="2">Energy transducer TonB</fullName>
    </submittedName>
</protein>
<dbReference type="Proteomes" id="UP000321954">
    <property type="component" value="Chromosome"/>
</dbReference>
<dbReference type="KEGG" id="anp:FK178_13350"/>
<proteinExistence type="predicted"/>
<dbReference type="Pfam" id="PF03544">
    <property type="entry name" value="TonB_C"/>
    <property type="match status" value="1"/>
</dbReference>
<dbReference type="RefSeq" id="WP_146836180.1">
    <property type="nucleotide sequence ID" value="NZ_CP042476.1"/>
</dbReference>
<feature type="domain" description="TonB C-terminal" evidence="1">
    <location>
        <begin position="175"/>
        <end position="235"/>
    </location>
</feature>
<dbReference type="InterPro" id="IPR037682">
    <property type="entry name" value="TonB_C"/>
</dbReference>
<accession>A0A5B8YMY8</accession>
<evidence type="ECO:0000313" key="2">
    <source>
        <dbReference type="EMBL" id="QED38638.1"/>
    </source>
</evidence>
<dbReference type="Gene3D" id="3.30.1150.10">
    <property type="match status" value="1"/>
</dbReference>
<evidence type="ECO:0000259" key="1">
    <source>
        <dbReference type="Pfam" id="PF03544"/>
    </source>
</evidence>